<dbReference type="InterPro" id="IPR013088">
    <property type="entry name" value="Znf_NHR/GATA"/>
</dbReference>
<organism evidence="2 3">
    <name type="scientific">Apatococcus lobatus</name>
    <dbReference type="NCBI Taxonomy" id="904363"/>
    <lineage>
        <taxon>Eukaryota</taxon>
        <taxon>Viridiplantae</taxon>
        <taxon>Chlorophyta</taxon>
        <taxon>core chlorophytes</taxon>
        <taxon>Trebouxiophyceae</taxon>
        <taxon>Chlorellales</taxon>
        <taxon>Chlorellaceae</taxon>
        <taxon>Apatococcus</taxon>
    </lineage>
</organism>
<feature type="compositionally biased region" description="Low complexity" evidence="1">
    <location>
        <begin position="131"/>
        <end position="145"/>
    </location>
</feature>
<protein>
    <recommendedName>
        <fullName evidence="4">GATA-type domain-containing protein</fullName>
    </recommendedName>
</protein>
<name>A0AAW1RDS3_9CHLO</name>
<feature type="compositionally biased region" description="Polar residues" evidence="1">
    <location>
        <begin position="248"/>
        <end position="274"/>
    </location>
</feature>
<feature type="compositionally biased region" description="Polar residues" evidence="1">
    <location>
        <begin position="890"/>
        <end position="904"/>
    </location>
</feature>
<dbReference type="EMBL" id="JALJOS010000013">
    <property type="protein sequence ID" value="KAK9831777.1"/>
    <property type="molecule type" value="Genomic_DNA"/>
</dbReference>
<feature type="compositionally biased region" description="Polar residues" evidence="1">
    <location>
        <begin position="1"/>
        <end position="14"/>
    </location>
</feature>
<evidence type="ECO:0000313" key="2">
    <source>
        <dbReference type="EMBL" id="KAK9831777.1"/>
    </source>
</evidence>
<feature type="region of interest" description="Disordered" evidence="1">
    <location>
        <begin position="193"/>
        <end position="274"/>
    </location>
</feature>
<feature type="compositionally biased region" description="Basic and acidic residues" evidence="1">
    <location>
        <begin position="662"/>
        <end position="674"/>
    </location>
</feature>
<feature type="region of interest" description="Disordered" evidence="1">
    <location>
        <begin position="1"/>
        <end position="153"/>
    </location>
</feature>
<feature type="region of interest" description="Disordered" evidence="1">
    <location>
        <begin position="474"/>
        <end position="567"/>
    </location>
</feature>
<dbReference type="SUPFAM" id="SSF57716">
    <property type="entry name" value="Glucocorticoid receptor-like (DNA-binding domain)"/>
    <property type="match status" value="1"/>
</dbReference>
<proteinExistence type="predicted"/>
<feature type="compositionally biased region" description="Polar residues" evidence="1">
    <location>
        <begin position="496"/>
        <end position="505"/>
    </location>
</feature>
<dbReference type="Gene3D" id="3.30.50.10">
    <property type="entry name" value="Erythroid Transcription Factor GATA-1, subunit A"/>
    <property type="match status" value="1"/>
</dbReference>
<dbReference type="Proteomes" id="UP001438707">
    <property type="component" value="Unassembled WGS sequence"/>
</dbReference>
<feature type="region of interest" description="Disordered" evidence="1">
    <location>
        <begin position="295"/>
        <end position="406"/>
    </location>
</feature>
<feature type="region of interest" description="Disordered" evidence="1">
    <location>
        <begin position="1519"/>
        <end position="1576"/>
    </location>
</feature>
<feature type="region of interest" description="Disordered" evidence="1">
    <location>
        <begin position="870"/>
        <end position="910"/>
    </location>
</feature>
<dbReference type="GO" id="GO:0006355">
    <property type="term" value="P:regulation of DNA-templated transcription"/>
    <property type="evidence" value="ECO:0007669"/>
    <property type="project" value="InterPro"/>
</dbReference>
<comment type="caution">
    <text evidence="2">The sequence shown here is derived from an EMBL/GenBank/DDBJ whole genome shotgun (WGS) entry which is preliminary data.</text>
</comment>
<dbReference type="GO" id="GO:0008270">
    <property type="term" value="F:zinc ion binding"/>
    <property type="evidence" value="ECO:0007669"/>
    <property type="project" value="InterPro"/>
</dbReference>
<evidence type="ECO:0008006" key="4">
    <source>
        <dbReference type="Google" id="ProtNLM"/>
    </source>
</evidence>
<feature type="compositionally biased region" description="Polar residues" evidence="1">
    <location>
        <begin position="538"/>
        <end position="564"/>
    </location>
</feature>
<feature type="region of interest" description="Disordered" evidence="1">
    <location>
        <begin position="581"/>
        <end position="711"/>
    </location>
</feature>
<sequence>MAEASTLQNTSSRPATALSPCGEFPTGAMPAQKSPTASPSTPPEKPYCRACGATKTRCWRTGPAGPRTLCSICGSKKSSAERKRKQTGSRKLEPKGSSPKSQGVKAGRVAKRKPAPSRKDPASILCRKKLAPSQAGSQQQAAEGPLHAAEDVSDSFSSSSEDFAWSLLTNTHATRAMRLFAKDSAHAITDATAHFEGAGRASQARTTPPKGRHTNRQARPKAKSIHGHPEPNAPIKCEGPEVQPPASMEQQGLRQTASNGHVTADQGAQVSRQGSLASFQKPLVGRSVLERKPLAGKSHANALGTKGVSSTASVKRKRGQAEGVHTGGCEGSAGAKHVMTEGLHSPVNTHKGPARAPKGAAKRRKQQLAGATPEATPANSKQHANCAEANPGSSSTGITQGKAGVAAGDNMSTQSLLEQPPAATGQLLAAANGWTLLVDAADAQPVKRGRGRPPRQQSPALLQQYQQCRKPVFKREPDPMQPQQQLQDEPDKGQRPQRSVRSCTGRTFHAGQLGRSTSLGPASMSNASQRRQLLPRQAASSQQPPASKQVSTGKQKPSSSTASKQPLHASAVCLQNGSLKSGSGLAHSSPLQQQIVSRPRRSASLSVLHAAKQGDAEANDASQQASGRKGICTQPSGRKGSLGSAMNPNASASHAASASSGEEGRALKQRKVADRQQASGLPLPAKQPHPLNVKPPKPRKPKDKEGLKPWFGDQPLNFENYLIQTAAVAQGSQHARASHGPQGEDSQSRYQQCESWLENRLRLRAQCLRPQDPAFAEGVLNVHRTYLSLALEGSSAASKDAQAVAEAAHTAISAYVAMLKQLYNTEAAQLILDPFVLSADVLQESHTAGGEEFKMFRLLQKRFILYRQSPSPRAPPPVSSVTDVAKQDSSKPIASARSSRSTPAFTPAAGSVPSSVSLAAPIPACSPAPCMTAGPASTSPCPPSSTKLPAAATAPAATPAACTANTTALGSSSIPASNPVPTTASDCLRLAGSWSQQLNELWGTICKRMEMPYKGKKNYAGICPKSDNPNLNCSIQDCKWKDGLTSKVPLHGMASPLAAIQQSTLPEDSDAPDGLETATAAASQPARLYLTDCSMASYKQRDVHPSTPGLCCAVNDAANVMVPPALRSNRPQSLFHCMKVESSGTASYTFFAALGGPPKLTAFHQETKKRRSFNLGCGDFIIQPLATAENIRKMERVHAAATGGHRRHGQLLPLEAYLEEGIPLVLALRQGPPEMVELPEQSMHAFITWANITSPHPALKVSCNDWSISDEVTSAYLLEKLMSSHSTSALRLEHGFPPDGADQWVGSSYFTTEPWTQDAELASHLYVAQHLEHPEKQYVTSRPWADQMEAPGMKQEPSQPGQTLWWMEIVAVRTAELLADTAAGLLPQGPCSLCCRGLPDLRALPRPAALAALRDLLPTLLDLQNRAYPEATCWKEPLKQTIRDAWFTQEYLASLIGNVKVLLGSGTIAGVRENGLMQSEGMSNALGVTTQASAPAAAVDRLQGLHNGAATAVADPQAAMNSSAQMPSPANHRHAAVATAPGGQPCAAEGSPACARASTDDQQLPGPTGTLQLPAPVHHNHPAAAAACIHQTSSLRVQPAGLPSFKCQQAVPMMQQLQFLATRQWLQHVALELQLPVPFLLPISSQLK</sequence>
<feature type="compositionally biased region" description="Low complexity" evidence="1">
    <location>
        <begin position="650"/>
        <end position="660"/>
    </location>
</feature>
<evidence type="ECO:0000313" key="3">
    <source>
        <dbReference type="Proteomes" id="UP001438707"/>
    </source>
</evidence>
<accession>A0AAW1RDS3</accession>
<feature type="compositionally biased region" description="Polar residues" evidence="1">
    <location>
        <begin position="514"/>
        <end position="531"/>
    </location>
</feature>
<evidence type="ECO:0000256" key="1">
    <source>
        <dbReference type="SAM" id="MobiDB-lite"/>
    </source>
</evidence>
<feature type="compositionally biased region" description="Basic residues" evidence="1">
    <location>
        <begin position="210"/>
        <end position="226"/>
    </location>
</feature>
<feature type="compositionally biased region" description="Polar residues" evidence="1">
    <location>
        <begin position="1519"/>
        <end position="1528"/>
    </location>
</feature>
<gene>
    <name evidence="2" type="ORF">WJX74_008932</name>
</gene>
<keyword evidence="3" id="KW-1185">Reference proteome</keyword>
<reference evidence="2 3" key="1">
    <citation type="journal article" date="2024" name="Nat. Commun.">
        <title>Phylogenomics reveals the evolutionary origins of lichenization in chlorophyte algae.</title>
        <authorList>
            <person name="Puginier C."/>
            <person name="Libourel C."/>
            <person name="Otte J."/>
            <person name="Skaloud P."/>
            <person name="Haon M."/>
            <person name="Grisel S."/>
            <person name="Petersen M."/>
            <person name="Berrin J.G."/>
            <person name="Delaux P.M."/>
            <person name="Dal Grande F."/>
            <person name="Keller J."/>
        </authorList>
    </citation>
    <scope>NUCLEOTIDE SEQUENCE [LARGE SCALE GENOMIC DNA]</scope>
    <source>
        <strain evidence="2 3">SAG 2145</strain>
    </source>
</reference>